<evidence type="ECO:0000313" key="2">
    <source>
        <dbReference type="EnsemblPlants" id="OB07G14130.1"/>
    </source>
</evidence>
<reference evidence="2" key="2">
    <citation type="submission" date="2013-04" db="UniProtKB">
        <authorList>
            <consortium name="EnsemblPlants"/>
        </authorList>
    </citation>
    <scope>IDENTIFICATION</scope>
</reference>
<organism evidence="2">
    <name type="scientific">Oryza brachyantha</name>
    <name type="common">malo sina</name>
    <dbReference type="NCBI Taxonomy" id="4533"/>
    <lineage>
        <taxon>Eukaryota</taxon>
        <taxon>Viridiplantae</taxon>
        <taxon>Streptophyta</taxon>
        <taxon>Embryophyta</taxon>
        <taxon>Tracheophyta</taxon>
        <taxon>Spermatophyta</taxon>
        <taxon>Magnoliopsida</taxon>
        <taxon>Liliopsida</taxon>
        <taxon>Poales</taxon>
        <taxon>Poaceae</taxon>
        <taxon>BOP clade</taxon>
        <taxon>Oryzoideae</taxon>
        <taxon>Oryzeae</taxon>
        <taxon>Oryzinae</taxon>
        <taxon>Oryza</taxon>
    </lineage>
</organism>
<keyword evidence="3" id="KW-1185">Reference proteome</keyword>
<dbReference type="Proteomes" id="UP000006038">
    <property type="component" value="Chromosome 7"/>
</dbReference>
<dbReference type="Gramene" id="OB07G14130.1">
    <property type="protein sequence ID" value="OB07G14130.1"/>
    <property type="gene ID" value="OB07G14130"/>
</dbReference>
<accession>J3MJ31</accession>
<evidence type="ECO:0000256" key="1">
    <source>
        <dbReference type="SAM" id="MobiDB-lite"/>
    </source>
</evidence>
<reference evidence="2" key="1">
    <citation type="journal article" date="2013" name="Nat. Commun.">
        <title>Whole-genome sequencing of Oryza brachyantha reveals mechanisms underlying Oryza genome evolution.</title>
        <authorList>
            <person name="Chen J."/>
            <person name="Huang Q."/>
            <person name="Gao D."/>
            <person name="Wang J."/>
            <person name="Lang Y."/>
            <person name="Liu T."/>
            <person name="Li B."/>
            <person name="Bai Z."/>
            <person name="Luis Goicoechea J."/>
            <person name="Liang C."/>
            <person name="Chen C."/>
            <person name="Zhang W."/>
            <person name="Sun S."/>
            <person name="Liao Y."/>
            <person name="Zhang X."/>
            <person name="Yang L."/>
            <person name="Song C."/>
            <person name="Wang M."/>
            <person name="Shi J."/>
            <person name="Liu G."/>
            <person name="Liu J."/>
            <person name="Zhou H."/>
            <person name="Zhou W."/>
            <person name="Yu Q."/>
            <person name="An N."/>
            <person name="Chen Y."/>
            <person name="Cai Q."/>
            <person name="Wang B."/>
            <person name="Liu B."/>
            <person name="Min J."/>
            <person name="Huang Y."/>
            <person name="Wu H."/>
            <person name="Li Z."/>
            <person name="Zhang Y."/>
            <person name="Yin Y."/>
            <person name="Song W."/>
            <person name="Jiang J."/>
            <person name="Jackson S.A."/>
            <person name="Wing R.A."/>
            <person name="Wang J."/>
            <person name="Chen M."/>
        </authorList>
    </citation>
    <scope>NUCLEOTIDE SEQUENCE [LARGE SCALE GENOMIC DNA]</scope>
    <source>
        <strain evidence="2">cv. IRGC 101232</strain>
    </source>
</reference>
<proteinExistence type="predicted"/>
<evidence type="ECO:0000313" key="3">
    <source>
        <dbReference type="Proteomes" id="UP000006038"/>
    </source>
</evidence>
<sequence>MTETKLPTPTAEEAVGTSPRWHGRRGRRSLDGGRPTEPSAASIGTKLAAAGPSPAGDGLTKIYSRDSS</sequence>
<protein>
    <submittedName>
        <fullName evidence="2">Uncharacterized protein</fullName>
    </submittedName>
</protein>
<dbReference type="EnsemblPlants" id="OB07G14130.1">
    <property type="protein sequence ID" value="OB07G14130.1"/>
    <property type="gene ID" value="OB07G14130"/>
</dbReference>
<dbReference type="HOGENOM" id="CLU_2798027_0_0_1"/>
<feature type="region of interest" description="Disordered" evidence="1">
    <location>
        <begin position="1"/>
        <end position="68"/>
    </location>
</feature>
<dbReference type="AlphaFoldDB" id="J3MJ31"/>
<name>J3MJ31_ORYBR</name>